<gene>
    <name evidence="1" type="ORF">B0H17DRAFT_1078174</name>
</gene>
<reference evidence="1" key="1">
    <citation type="submission" date="2023-03" db="EMBL/GenBank/DDBJ databases">
        <title>Massive genome expansion in bonnet fungi (Mycena s.s.) driven by repeated elements and novel gene families across ecological guilds.</title>
        <authorList>
            <consortium name="Lawrence Berkeley National Laboratory"/>
            <person name="Harder C.B."/>
            <person name="Miyauchi S."/>
            <person name="Viragh M."/>
            <person name="Kuo A."/>
            <person name="Thoen E."/>
            <person name="Andreopoulos B."/>
            <person name="Lu D."/>
            <person name="Skrede I."/>
            <person name="Drula E."/>
            <person name="Henrissat B."/>
            <person name="Morin E."/>
            <person name="Kohler A."/>
            <person name="Barry K."/>
            <person name="LaButti K."/>
            <person name="Morin E."/>
            <person name="Salamov A."/>
            <person name="Lipzen A."/>
            <person name="Mereny Z."/>
            <person name="Hegedus B."/>
            <person name="Baldrian P."/>
            <person name="Stursova M."/>
            <person name="Weitz H."/>
            <person name="Taylor A."/>
            <person name="Grigoriev I.V."/>
            <person name="Nagy L.G."/>
            <person name="Martin F."/>
            <person name="Kauserud H."/>
        </authorList>
    </citation>
    <scope>NUCLEOTIDE SEQUENCE</scope>
    <source>
        <strain evidence="1">CBHHK067</strain>
    </source>
</reference>
<organism evidence="1 2">
    <name type="scientific">Mycena rosella</name>
    <name type="common">Pink bonnet</name>
    <name type="synonym">Agaricus rosellus</name>
    <dbReference type="NCBI Taxonomy" id="1033263"/>
    <lineage>
        <taxon>Eukaryota</taxon>
        <taxon>Fungi</taxon>
        <taxon>Dikarya</taxon>
        <taxon>Basidiomycota</taxon>
        <taxon>Agaricomycotina</taxon>
        <taxon>Agaricomycetes</taxon>
        <taxon>Agaricomycetidae</taxon>
        <taxon>Agaricales</taxon>
        <taxon>Marasmiineae</taxon>
        <taxon>Mycenaceae</taxon>
        <taxon>Mycena</taxon>
    </lineage>
</organism>
<proteinExistence type="predicted"/>
<sequence length="171" mass="19187">MCAPFTIHACRSVRNLLLSSVHILTIHIAVSIPYSCALRCGWGNTPRRRTERNGARIQALRTMRRHMHFRRWPPVGTRARVLAACNTLLIRAAGQQRCPSPRAHNRECARPVHGRAQVLPLALGVARLRATCLLDGEASGTQIERAREPPPPYCCVDPCFLAHFHKYSRAV</sequence>
<keyword evidence="2" id="KW-1185">Reference proteome</keyword>
<evidence type="ECO:0000313" key="1">
    <source>
        <dbReference type="EMBL" id="KAJ7678724.1"/>
    </source>
</evidence>
<dbReference type="AlphaFoldDB" id="A0AAD7GBD0"/>
<evidence type="ECO:0000313" key="2">
    <source>
        <dbReference type="Proteomes" id="UP001221757"/>
    </source>
</evidence>
<dbReference type="Proteomes" id="UP001221757">
    <property type="component" value="Unassembled WGS sequence"/>
</dbReference>
<protein>
    <submittedName>
        <fullName evidence="1">Uncharacterized protein</fullName>
    </submittedName>
</protein>
<name>A0AAD7GBD0_MYCRO</name>
<accession>A0AAD7GBD0</accession>
<dbReference type="EMBL" id="JARKIE010000132">
    <property type="protein sequence ID" value="KAJ7678724.1"/>
    <property type="molecule type" value="Genomic_DNA"/>
</dbReference>
<comment type="caution">
    <text evidence="1">The sequence shown here is derived from an EMBL/GenBank/DDBJ whole genome shotgun (WGS) entry which is preliminary data.</text>
</comment>